<evidence type="ECO:0000256" key="2">
    <source>
        <dbReference type="SAM" id="SignalP"/>
    </source>
</evidence>
<comment type="caution">
    <text evidence="3">The sequence shown here is derived from an EMBL/GenBank/DDBJ whole genome shotgun (WGS) entry which is preliminary data.</text>
</comment>
<reference evidence="3" key="1">
    <citation type="submission" date="2020-05" db="EMBL/GenBank/DDBJ databases">
        <authorList>
            <person name="Wang L."/>
            <person name="Shao Z."/>
        </authorList>
    </citation>
    <scope>NUCLEOTIDE SEQUENCE</scope>
    <source>
        <strain evidence="3">MCCC 1A05776</strain>
    </source>
</reference>
<dbReference type="EMBL" id="JABFTS010000002">
    <property type="protein sequence ID" value="MCE8051281.1"/>
    <property type="molecule type" value="Genomic_DNA"/>
</dbReference>
<evidence type="ECO:0000313" key="3">
    <source>
        <dbReference type="EMBL" id="MCE8051281.1"/>
    </source>
</evidence>
<proteinExistence type="predicted"/>
<keyword evidence="1" id="KW-0175">Coiled coil</keyword>
<organism evidence="3 4">
    <name type="scientific">Billgrantia desiderata</name>
    <dbReference type="NCBI Taxonomy" id="52021"/>
    <lineage>
        <taxon>Bacteria</taxon>
        <taxon>Pseudomonadati</taxon>
        <taxon>Pseudomonadota</taxon>
        <taxon>Gammaproteobacteria</taxon>
        <taxon>Oceanospirillales</taxon>
        <taxon>Halomonadaceae</taxon>
        <taxon>Billgrantia</taxon>
    </lineage>
</organism>
<name>A0AAW4YTG4_9GAMM</name>
<evidence type="ECO:0008006" key="5">
    <source>
        <dbReference type="Google" id="ProtNLM"/>
    </source>
</evidence>
<protein>
    <recommendedName>
        <fullName evidence="5">Periplasmic heavy metal sensor</fullName>
    </recommendedName>
</protein>
<dbReference type="AlphaFoldDB" id="A0AAW4YTG4"/>
<reference evidence="3" key="2">
    <citation type="journal article" date="2021" name="Front. Microbiol.">
        <title>Aerobic Denitrification and Heterotrophic Sulfur Oxidation in the Genus Halomonas Revealed by Six Novel Species Characterizations and Genome-Based Analysis.</title>
        <authorList>
            <person name="Wang L."/>
            <person name="Shao Z."/>
        </authorList>
    </citation>
    <scope>NUCLEOTIDE SEQUENCE</scope>
    <source>
        <strain evidence="3">MCCC 1A05776</strain>
    </source>
</reference>
<accession>A0AAW4YTG4</accession>
<evidence type="ECO:0000313" key="4">
    <source>
        <dbReference type="Proteomes" id="UP001320178"/>
    </source>
</evidence>
<evidence type="ECO:0000256" key="1">
    <source>
        <dbReference type="SAM" id="Coils"/>
    </source>
</evidence>
<dbReference type="Proteomes" id="UP001320178">
    <property type="component" value="Unassembled WGS sequence"/>
</dbReference>
<feature type="coiled-coil region" evidence="1">
    <location>
        <begin position="69"/>
        <end position="131"/>
    </location>
</feature>
<feature type="chain" id="PRO_5043958126" description="Periplasmic heavy metal sensor" evidence="2">
    <location>
        <begin position="20"/>
        <end position="181"/>
    </location>
</feature>
<sequence>MTRLLAFVLLVITTGAAQGEAVGHDSYAGFHSREIKAFSASDVEGLQQGRGMELALPAELNGYPGPMHVLELADALNLTEEQRERTEQAFERMRERASDLGEQVIESERELDRLFAERRATLEEIKRLTDQTARRWGQLRAVHLEYHLVMLTVLDDEQVRQYVHHRGQPSDAHGHSQGHRH</sequence>
<gene>
    <name evidence="3" type="ORF">HOP61_08265</name>
</gene>
<keyword evidence="2" id="KW-0732">Signal</keyword>
<dbReference type="Gene3D" id="1.20.120.1490">
    <property type="match status" value="1"/>
</dbReference>
<feature type="signal peptide" evidence="2">
    <location>
        <begin position="1"/>
        <end position="19"/>
    </location>
</feature>
<dbReference type="RefSeq" id="WP_086510384.1">
    <property type="nucleotide sequence ID" value="NZ_JABFTS010000002.1"/>
</dbReference>